<keyword evidence="3 5" id="KW-1133">Transmembrane helix</keyword>
<evidence type="ECO:0000256" key="3">
    <source>
        <dbReference type="ARBA" id="ARBA00022989"/>
    </source>
</evidence>
<organism evidence="7 8">
    <name type="scientific">Dryococelus australis</name>
    <dbReference type="NCBI Taxonomy" id="614101"/>
    <lineage>
        <taxon>Eukaryota</taxon>
        <taxon>Metazoa</taxon>
        <taxon>Ecdysozoa</taxon>
        <taxon>Arthropoda</taxon>
        <taxon>Hexapoda</taxon>
        <taxon>Insecta</taxon>
        <taxon>Pterygota</taxon>
        <taxon>Neoptera</taxon>
        <taxon>Polyneoptera</taxon>
        <taxon>Phasmatodea</taxon>
        <taxon>Verophasmatodea</taxon>
        <taxon>Anareolatae</taxon>
        <taxon>Phasmatidae</taxon>
        <taxon>Eurycanthinae</taxon>
        <taxon>Dryococelus</taxon>
    </lineage>
</organism>
<evidence type="ECO:0000256" key="2">
    <source>
        <dbReference type="ARBA" id="ARBA00022692"/>
    </source>
</evidence>
<evidence type="ECO:0000313" key="8">
    <source>
        <dbReference type="Proteomes" id="UP001159363"/>
    </source>
</evidence>
<dbReference type="InterPro" id="IPR050835">
    <property type="entry name" value="ABC_transporter_sub-D"/>
</dbReference>
<dbReference type="Proteomes" id="UP001159363">
    <property type="component" value="Chromosome 3"/>
</dbReference>
<proteinExistence type="predicted"/>
<protein>
    <recommendedName>
        <fullName evidence="6">ABC transmembrane type-1 domain-containing protein</fullName>
    </recommendedName>
</protein>
<dbReference type="PANTHER" id="PTHR11384:SF67">
    <property type="entry name" value="ATP-BINDING CASSETTE SUB-FAMILY D MEMBER 1"/>
    <property type="match status" value="1"/>
</dbReference>
<keyword evidence="1" id="KW-0813">Transport</keyword>
<reference evidence="7 8" key="1">
    <citation type="submission" date="2023-02" db="EMBL/GenBank/DDBJ databases">
        <title>LHISI_Scaffold_Assembly.</title>
        <authorList>
            <person name="Stuart O.P."/>
            <person name="Cleave R."/>
            <person name="Magrath M.J.L."/>
            <person name="Mikheyev A.S."/>
        </authorList>
    </citation>
    <scope>NUCLEOTIDE SEQUENCE [LARGE SCALE GENOMIC DNA]</scope>
    <source>
        <strain evidence="7">Daus_M_001</strain>
        <tissue evidence="7">Leg muscle</tissue>
    </source>
</reference>
<dbReference type="Pfam" id="PF06472">
    <property type="entry name" value="ABC_membrane_2"/>
    <property type="match status" value="1"/>
</dbReference>
<keyword evidence="2 5" id="KW-0812">Transmembrane</keyword>
<evidence type="ECO:0000259" key="6">
    <source>
        <dbReference type="Pfam" id="PF06472"/>
    </source>
</evidence>
<evidence type="ECO:0000256" key="4">
    <source>
        <dbReference type="ARBA" id="ARBA00023136"/>
    </source>
</evidence>
<dbReference type="PANTHER" id="PTHR11384">
    <property type="entry name" value="ATP-BINDING CASSETTE, SUB-FAMILY D MEMBER"/>
    <property type="match status" value="1"/>
</dbReference>
<dbReference type="InterPro" id="IPR011527">
    <property type="entry name" value="ABC1_TM_dom"/>
</dbReference>
<accession>A0ABQ9HYC3</accession>
<feature type="domain" description="ABC transmembrane type-1" evidence="6">
    <location>
        <begin position="112"/>
        <end position="197"/>
    </location>
</feature>
<evidence type="ECO:0000256" key="5">
    <source>
        <dbReference type="SAM" id="Phobius"/>
    </source>
</evidence>
<evidence type="ECO:0000256" key="1">
    <source>
        <dbReference type="ARBA" id="ARBA00022448"/>
    </source>
</evidence>
<feature type="transmembrane region" description="Helical" evidence="5">
    <location>
        <begin position="168"/>
        <end position="188"/>
    </location>
</feature>
<keyword evidence="4 5" id="KW-0472">Membrane</keyword>
<evidence type="ECO:0000313" key="7">
    <source>
        <dbReference type="EMBL" id="KAJ8889089.1"/>
    </source>
</evidence>
<comment type="caution">
    <text evidence="7">The sequence shown here is derived from an EMBL/GenBank/DDBJ whole genome shotgun (WGS) entry which is preliminary data.</text>
</comment>
<gene>
    <name evidence="7" type="ORF">PR048_008583</name>
</gene>
<sequence>MPTVISKCIDRTAARYNIPKEHITRSVVAVAVLLYGFKLGYPYIQSLYKPPAARKAHENGHGGSVIVPGDIMSAPGKKARDEEDEEDSVNEEVVLPKAPTFNVEFLLQLRKLVRIMIPGVWSREVALLGVHSLALTTRTFLSIYVAAMEGQIVKYIVRKDVRNFSLMLLKWLGVAVPATFVNSMIRFLENKLALAFR</sequence>
<keyword evidence="8" id="KW-1185">Reference proteome</keyword>
<name>A0ABQ9HYC3_9NEOP</name>
<dbReference type="EMBL" id="JARBHB010000003">
    <property type="protein sequence ID" value="KAJ8889089.1"/>
    <property type="molecule type" value="Genomic_DNA"/>
</dbReference>